<name>A0A0F8YGP7_9ZZZZ</name>
<protein>
    <submittedName>
        <fullName evidence="1">Uncharacterized protein</fullName>
    </submittedName>
</protein>
<evidence type="ECO:0000313" key="1">
    <source>
        <dbReference type="EMBL" id="KKK80648.1"/>
    </source>
</evidence>
<feature type="non-terminal residue" evidence="1">
    <location>
        <position position="21"/>
    </location>
</feature>
<accession>A0A0F8YGP7</accession>
<sequence length="21" mass="2147">MTGWIIPTVAIVCIAGLVAFA</sequence>
<proteinExistence type="predicted"/>
<gene>
    <name evidence="1" type="ORF">LCGC14_2821410</name>
</gene>
<reference evidence="1" key="1">
    <citation type="journal article" date="2015" name="Nature">
        <title>Complex archaea that bridge the gap between prokaryotes and eukaryotes.</title>
        <authorList>
            <person name="Spang A."/>
            <person name="Saw J.H."/>
            <person name="Jorgensen S.L."/>
            <person name="Zaremba-Niedzwiedzka K."/>
            <person name="Martijn J."/>
            <person name="Lind A.E."/>
            <person name="van Eijk R."/>
            <person name="Schleper C."/>
            <person name="Guy L."/>
            <person name="Ettema T.J."/>
        </authorList>
    </citation>
    <scope>NUCLEOTIDE SEQUENCE</scope>
</reference>
<organism evidence="1">
    <name type="scientific">marine sediment metagenome</name>
    <dbReference type="NCBI Taxonomy" id="412755"/>
    <lineage>
        <taxon>unclassified sequences</taxon>
        <taxon>metagenomes</taxon>
        <taxon>ecological metagenomes</taxon>
    </lineage>
</organism>
<dbReference type="AlphaFoldDB" id="A0A0F8YGP7"/>
<comment type="caution">
    <text evidence="1">The sequence shown here is derived from an EMBL/GenBank/DDBJ whole genome shotgun (WGS) entry which is preliminary data.</text>
</comment>
<dbReference type="EMBL" id="LAZR01053485">
    <property type="protein sequence ID" value="KKK80648.1"/>
    <property type="molecule type" value="Genomic_DNA"/>
</dbReference>